<gene>
    <name evidence="2" type="ORF">N7493_001275</name>
</gene>
<feature type="region of interest" description="Disordered" evidence="1">
    <location>
        <begin position="47"/>
        <end position="73"/>
    </location>
</feature>
<evidence type="ECO:0000256" key="1">
    <source>
        <dbReference type="SAM" id="MobiDB-lite"/>
    </source>
</evidence>
<keyword evidence="3" id="KW-1185">Reference proteome</keyword>
<organism evidence="2 3">
    <name type="scientific">Penicillium malachiteum</name>
    <dbReference type="NCBI Taxonomy" id="1324776"/>
    <lineage>
        <taxon>Eukaryota</taxon>
        <taxon>Fungi</taxon>
        <taxon>Dikarya</taxon>
        <taxon>Ascomycota</taxon>
        <taxon>Pezizomycotina</taxon>
        <taxon>Eurotiomycetes</taxon>
        <taxon>Eurotiomycetidae</taxon>
        <taxon>Eurotiales</taxon>
        <taxon>Aspergillaceae</taxon>
        <taxon>Penicillium</taxon>
    </lineage>
</organism>
<reference evidence="2" key="2">
    <citation type="submission" date="2023-01" db="EMBL/GenBank/DDBJ databases">
        <authorList>
            <person name="Petersen C."/>
        </authorList>
    </citation>
    <scope>NUCLEOTIDE SEQUENCE</scope>
    <source>
        <strain evidence="2">IBT 17514</strain>
    </source>
</reference>
<dbReference type="EMBL" id="JAQJAN010000002">
    <property type="protein sequence ID" value="KAJ5738120.1"/>
    <property type="molecule type" value="Genomic_DNA"/>
</dbReference>
<feature type="region of interest" description="Disordered" evidence="1">
    <location>
        <begin position="1"/>
        <end position="35"/>
    </location>
</feature>
<proteinExistence type="predicted"/>
<dbReference type="AlphaFoldDB" id="A0AAD6MZN6"/>
<feature type="compositionally biased region" description="Polar residues" evidence="1">
    <location>
        <begin position="1"/>
        <end position="12"/>
    </location>
</feature>
<evidence type="ECO:0000313" key="3">
    <source>
        <dbReference type="Proteomes" id="UP001215712"/>
    </source>
</evidence>
<reference evidence="2" key="1">
    <citation type="journal article" date="2023" name="IMA Fungus">
        <title>Comparative genomic study of the Penicillium genus elucidates a diverse pangenome and 15 lateral gene transfer events.</title>
        <authorList>
            <person name="Petersen C."/>
            <person name="Sorensen T."/>
            <person name="Nielsen M.R."/>
            <person name="Sondergaard T.E."/>
            <person name="Sorensen J.L."/>
            <person name="Fitzpatrick D.A."/>
            <person name="Frisvad J.C."/>
            <person name="Nielsen K.L."/>
        </authorList>
    </citation>
    <scope>NUCLEOTIDE SEQUENCE</scope>
    <source>
        <strain evidence="2">IBT 17514</strain>
    </source>
</reference>
<dbReference type="Proteomes" id="UP001215712">
    <property type="component" value="Unassembled WGS sequence"/>
</dbReference>
<name>A0AAD6MZN6_9EURO</name>
<protein>
    <submittedName>
        <fullName evidence="2">Uncharacterized protein</fullName>
    </submittedName>
</protein>
<accession>A0AAD6MZN6</accession>
<comment type="caution">
    <text evidence="2">The sequence shown here is derived from an EMBL/GenBank/DDBJ whole genome shotgun (WGS) entry which is preliminary data.</text>
</comment>
<evidence type="ECO:0000313" key="2">
    <source>
        <dbReference type="EMBL" id="KAJ5738120.1"/>
    </source>
</evidence>
<sequence>MNSLENETSLPSTVKDHDKSSHKSKQSTPIWNESELLAPVRRQTCLYKERPPVAEESSSDTDESYFERDRRSGWQTRLRPAPRDMLHPDYPFTMKDPYVQPQEVLPLPKFTSTYTSFEGFCENVFPKGPDDKVFWDIENRMTAEQKQAILDFLGDWCLHNDWDSLIATFPNQRFRFHTFTQAVILKDIFQSLVENPFYYLDLDTHWSGCSETLPPTYGKELYQHLQKLLRVDEYLEPTARLKTDPIWPVEAWDCTTGIRSYNIRQRYVNQLVRNMLDRSNLISPMLLDHDPKMELDTEHPFRRDGLLRRCYEEACDFAVQMWVMEESIIRFEDKINEIGPYTLPKYPDRAGTRTTKRWWSGGHDRDDTPFDGSTGELHEGRETAMILWPAIWDVHCRHITVPPLSPESFFDRHGGRGNLERGKEDMYVDERDWVYTIIACGRVYLAGRRFVKPDNAPRK</sequence>